<evidence type="ECO:0000256" key="1">
    <source>
        <dbReference type="SAM" id="MobiDB-lite"/>
    </source>
</evidence>
<feature type="region of interest" description="Disordered" evidence="1">
    <location>
        <begin position="372"/>
        <end position="401"/>
    </location>
</feature>
<accession>A0A1B1TBD1</accession>
<name>A0A1B1TBD1_9ARCH</name>
<reference evidence="2" key="1">
    <citation type="submission" date="2014-11" db="EMBL/GenBank/DDBJ databases">
        <authorList>
            <person name="Zhu J."/>
            <person name="Qi W."/>
            <person name="Song R."/>
        </authorList>
    </citation>
    <scope>NUCLEOTIDE SEQUENCE</scope>
</reference>
<sequence>MAEQQAVLDKWFLRQDVINQLIESGEETAEAQLFADRILSIAETEEAEFRSLSDPFDRSVALVLSLVREEDLDAWNIDLSKFLKFFTQRVKNNSNNLDLPACGRLIRLSWEVLHHQAIDLFDRVQRNDEEEEWDEGFDFGWESEYDDEAFLFTNSILQGDADEILPSLFGERVRREEGRPVTLGELLSAFKDAADDAEGLRLREENRIAHQAELKDYLENIGGRMHNEDLEGDIGRCWSALRRTCIEQNSNKVPVENVKAHLRVILEELFGEVPEGYQDEAKVTSFIAGLFLTHRGFASISQEVVPDGDIFLEDLWPDLDDFQQVKLAIDELDEKQSIDSQNEDSGSVQFAKKRAEKIRLIEEAERKAKELELEKQESLETVSVETSQSDTNFQSHEWLVE</sequence>
<evidence type="ECO:0000313" key="2">
    <source>
        <dbReference type="EMBL" id="ANV79573.1"/>
    </source>
</evidence>
<proteinExistence type="predicted"/>
<dbReference type="EMBL" id="KP211839">
    <property type="protein sequence ID" value="ANV79573.1"/>
    <property type="molecule type" value="Genomic_DNA"/>
</dbReference>
<feature type="compositionally biased region" description="Polar residues" evidence="1">
    <location>
        <begin position="381"/>
        <end position="395"/>
    </location>
</feature>
<reference evidence="2" key="2">
    <citation type="journal article" date="2015" name="ISME J.">
        <title>A new class of marine Euryarchaeota group II from the Mediterranean deep chlorophyll maximum.</title>
        <authorList>
            <person name="Martin-Cuadrado A.B."/>
            <person name="Garcia-Heredia I."/>
            <person name="Molto A.G."/>
            <person name="Lopez-Ubeda R."/>
            <person name="Kimes N."/>
            <person name="Lopez-Garcia P."/>
            <person name="Moreira D."/>
            <person name="Rodriguez-Valera F."/>
        </authorList>
    </citation>
    <scope>NUCLEOTIDE SEQUENCE</scope>
</reference>
<organism evidence="2">
    <name type="scientific">uncultured Poseidoniia archaeon</name>
    <dbReference type="NCBI Taxonomy" id="1697135"/>
    <lineage>
        <taxon>Archaea</taxon>
        <taxon>Methanobacteriati</taxon>
        <taxon>Thermoplasmatota</taxon>
        <taxon>Candidatus Poseidoniia</taxon>
        <taxon>environmental samples</taxon>
    </lineage>
</organism>
<dbReference type="AlphaFoldDB" id="A0A1B1TBD1"/>
<protein>
    <submittedName>
        <fullName evidence="2">Putative segregation and condensation protein A</fullName>
    </submittedName>
</protein>